<evidence type="ECO:0000313" key="1">
    <source>
        <dbReference type="EMBL" id="JAS24247.1"/>
    </source>
</evidence>
<protein>
    <submittedName>
        <fullName evidence="1">Uncharacterized protein</fullName>
    </submittedName>
</protein>
<sequence>MVRQGSWTHRGGGETQVNPSRQLTITTRHVSSTLHVVLPHTTGFLTHFGGGWGQTAPFAQFTITCSHLSPGWQNISPHLSGITLPACRPETHKPINIIMKDRA</sequence>
<reference evidence="1" key="1">
    <citation type="submission" date="2015-12" db="EMBL/GenBank/DDBJ databases">
        <title>De novo transcriptome assembly of four potential Pierce s Disease insect vectors from Arizona vineyards.</title>
        <authorList>
            <person name="Tassone E.E."/>
        </authorList>
    </citation>
    <scope>NUCLEOTIDE SEQUENCE</scope>
</reference>
<name>A0A1B6DEZ2_9HEMI</name>
<dbReference type="AlphaFoldDB" id="A0A1B6DEZ2"/>
<proteinExistence type="predicted"/>
<dbReference type="EMBL" id="GEDC01013051">
    <property type="protein sequence ID" value="JAS24247.1"/>
    <property type="molecule type" value="Transcribed_RNA"/>
</dbReference>
<organism evidence="1">
    <name type="scientific">Clastoptera arizonana</name>
    <name type="common">Arizona spittle bug</name>
    <dbReference type="NCBI Taxonomy" id="38151"/>
    <lineage>
        <taxon>Eukaryota</taxon>
        <taxon>Metazoa</taxon>
        <taxon>Ecdysozoa</taxon>
        <taxon>Arthropoda</taxon>
        <taxon>Hexapoda</taxon>
        <taxon>Insecta</taxon>
        <taxon>Pterygota</taxon>
        <taxon>Neoptera</taxon>
        <taxon>Paraneoptera</taxon>
        <taxon>Hemiptera</taxon>
        <taxon>Auchenorrhyncha</taxon>
        <taxon>Cercopoidea</taxon>
        <taxon>Clastopteridae</taxon>
        <taxon>Clastoptera</taxon>
    </lineage>
</organism>
<feature type="non-terminal residue" evidence="1">
    <location>
        <position position="103"/>
    </location>
</feature>
<gene>
    <name evidence="1" type="ORF">g.2419</name>
</gene>
<accession>A0A1B6DEZ2</accession>